<organism evidence="1 2">
    <name type="scientific">Hibiscus syriacus</name>
    <name type="common">Rose of Sharon</name>
    <dbReference type="NCBI Taxonomy" id="106335"/>
    <lineage>
        <taxon>Eukaryota</taxon>
        <taxon>Viridiplantae</taxon>
        <taxon>Streptophyta</taxon>
        <taxon>Embryophyta</taxon>
        <taxon>Tracheophyta</taxon>
        <taxon>Spermatophyta</taxon>
        <taxon>Magnoliopsida</taxon>
        <taxon>eudicotyledons</taxon>
        <taxon>Gunneridae</taxon>
        <taxon>Pentapetalae</taxon>
        <taxon>rosids</taxon>
        <taxon>malvids</taxon>
        <taxon>Malvales</taxon>
        <taxon>Malvaceae</taxon>
        <taxon>Malvoideae</taxon>
        <taxon>Hibiscus</taxon>
    </lineage>
</organism>
<accession>A0A6A3C218</accession>
<name>A0A6A3C218_HIBSY</name>
<dbReference type="AlphaFoldDB" id="A0A6A3C218"/>
<gene>
    <name evidence="1" type="ORF">F3Y22_tig00012635pilonHSYRG00024</name>
</gene>
<sequence length="70" mass="7860">MVVLRLSNVSWWYACETWEKLKRATFIPAFKSLSIISTDLEAGLKVETIFVFGVTLPFPSVSTFSIAMGK</sequence>
<protein>
    <submittedName>
        <fullName evidence="1">Uncharacterized protein</fullName>
    </submittedName>
</protein>
<dbReference type="EMBL" id="VEPZ02000536">
    <property type="protein sequence ID" value="KAE8723195.1"/>
    <property type="molecule type" value="Genomic_DNA"/>
</dbReference>
<keyword evidence="2" id="KW-1185">Reference proteome</keyword>
<evidence type="ECO:0000313" key="2">
    <source>
        <dbReference type="Proteomes" id="UP000436088"/>
    </source>
</evidence>
<reference evidence="1" key="1">
    <citation type="submission" date="2019-09" db="EMBL/GenBank/DDBJ databases">
        <title>Draft genome information of white flower Hibiscus syriacus.</title>
        <authorList>
            <person name="Kim Y.-M."/>
        </authorList>
    </citation>
    <scope>NUCLEOTIDE SEQUENCE [LARGE SCALE GENOMIC DNA]</scope>
    <source>
        <strain evidence="1">YM2019G1</strain>
    </source>
</reference>
<proteinExistence type="predicted"/>
<evidence type="ECO:0000313" key="1">
    <source>
        <dbReference type="EMBL" id="KAE8723195.1"/>
    </source>
</evidence>
<comment type="caution">
    <text evidence="1">The sequence shown here is derived from an EMBL/GenBank/DDBJ whole genome shotgun (WGS) entry which is preliminary data.</text>
</comment>
<dbReference type="Proteomes" id="UP000436088">
    <property type="component" value="Unassembled WGS sequence"/>
</dbReference>